<sequence length="90" mass="10335">MVVITEEMRAKADLCFGDEGRKREASSCSRIWTPASSIKRHTRMWLHGRSRLCMAKAKKNKIEHKFEKIGRRAIYGTRSAPMLISIRSGN</sequence>
<accession>A0A835IUL2</accession>
<comment type="caution">
    <text evidence="1">The sequence shown here is derived from an EMBL/GenBank/DDBJ whole genome shotgun (WGS) entry which is preliminary data.</text>
</comment>
<evidence type="ECO:0000313" key="1">
    <source>
        <dbReference type="EMBL" id="KAF9625415.1"/>
    </source>
</evidence>
<proteinExistence type="predicted"/>
<evidence type="ECO:0000313" key="2">
    <source>
        <dbReference type="Proteomes" id="UP000631114"/>
    </source>
</evidence>
<reference evidence="1 2" key="1">
    <citation type="submission" date="2020-10" db="EMBL/GenBank/DDBJ databases">
        <title>The Coptis chinensis genome and diversification of protoberbering-type alkaloids.</title>
        <authorList>
            <person name="Wang B."/>
            <person name="Shu S."/>
            <person name="Song C."/>
            <person name="Liu Y."/>
        </authorList>
    </citation>
    <scope>NUCLEOTIDE SEQUENCE [LARGE SCALE GENOMIC DNA]</scope>
    <source>
        <strain evidence="1">HL-2020</strain>
        <tissue evidence="1">Leaf</tissue>
    </source>
</reference>
<dbReference type="EMBL" id="JADFTS010000001">
    <property type="protein sequence ID" value="KAF9625415.1"/>
    <property type="molecule type" value="Genomic_DNA"/>
</dbReference>
<gene>
    <name evidence="1" type="ORF">IFM89_022400</name>
</gene>
<keyword evidence="2" id="KW-1185">Reference proteome</keyword>
<protein>
    <submittedName>
        <fullName evidence="1">Uncharacterized protein</fullName>
    </submittedName>
</protein>
<name>A0A835IUL2_9MAGN</name>
<dbReference type="Proteomes" id="UP000631114">
    <property type="component" value="Unassembled WGS sequence"/>
</dbReference>
<organism evidence="1 2">
    <name type="scientific">Coptis chinensis</name>
    <dbReference type="NCBI Taxonomy" id="261450"/>
    <lineage>
        <taxon>Eukaryota</taxon>
        <taxon>Viridiplantae</taxon>
        <taxon>Streptophyta</taxon>
        <taxon>Embryophyta</taxon>
        <taxon>Tracheophyta</taxon>
        <taxon>Spermatophyta</taxon>
        <taxon>Magnoliopsida</taxon>
        <taxon>Ranunculales</taxon>
        <taxon>Ranunculaceae</taxon>
        <taxon>Coptidoideae</taxon>
        <taxon>Coptis</taxon>
    </lineage>
</organism>
<dbReference type="AlphaFoldDB" id="A0A835IUL2"/>